<dbReference type="InterPro" id="IPR013087">
    <property type="entry name" value="Znf_C2H2_type"/>
</dbReference>
<dbReference type="EMBL" id="JAKUCV010005517">
    <property type="protein sequence ID" value="KAJ4830871.1"/>
    <property type="molecule type" value="Genomic_DNA"/>
</dbReference>
<dbReference type="PANTHER" id="PTHR35497:SF1">
    <property type="entry name" value="ACYL-UDP-N-ACETYLGLUCOSAMINE O-ACYLTRANSFERASE"/>
    <property type="match status" value="1"/>
</dbReference>
<dbReference type="Gene3D" id="3.30.40.10">
    <property type="entry name" value="Zinc/RING finger domain, C3HC4 (zinc finger)"/>
    <property type="match status" value="1"/>
</dbReference>
<protein>
    <recommendedName>
        <fullName evidence="2">C2H2-type domain-containing protein</fullName>
    </recommendedName>
</protein>
<keyword evidence="4" id="KW-1185">Reference proteome</keyword>
<name>A0A9Q0FI90_9ROSI</name>
<evidence type="ECO:0000259" key="2">
    <source>
        <dbReference type="PROSITE" id="PS00028"/>
    </source>
</evidence>
<dbReference type="PANTHER" id="PTHR35497">
    <property type="entry name" value="ACYL-UDP-N-ACETYLGLUCOSAMINE O-ACYLTRANSFERASE"/>
    <property type="match status" value="1"/>
</dbReference>
<gene>
    <name evidence="3" type="ORF">Tsubulata_033970</name>
</gene>
<feature type="compositionally biased region" description="Low complexity" evidence="1">
    <location>
        <begin position="277"/>
        <end position="295"/>
    </location>
</feature>
<accession>A0A9Q0FI90</accession>
<organism evidence="3 4">
    <name type="scientific">Turnera subulata</name>
    <dbReference type="NCBI Taxonomy" id="218843"/>
    <lineage>
        <taxon>Eukaryota</taxon>
        <taxon>Viridiplantae</taxon>
        <taxon>Streptophyta</taxon>
        <taxon>Embryophyta</taxon>
        <taxon>Tracheophyta</taxon>
        <taxon>Spermatophyta</taxon>
        <taxon>Magnoliopsida</taxon>
        <taxon>eudicotyledons</taxon>
        <taxon>Gunneridae</taxon>
        <taxon>Pentapetalae</taxon>
        <taxon>rosids</taxon>
        <taxon>fabids</taxon>
        <taxon>Malpighiales</taxon>
        <taxon>Passifloraceae</taxon>
        <taxon>Turnera</taxon>
    </lineage>
</organism>
<feature type="region of interest" description="Disordered" evidence="1">
    <location>
        <begin position="250"/>
        <end position="295"/>
    </location>
</feature>
<reference evidence="3" key="2">
    <citation type="journal article" date="2023" name="Plants (Basel)">
        <title>Annotation of the Turnera subulata (Passifloraceae) Draft Genome Reveals the S-Locus Evolved after the Divergence of Turneroideae from Passifloroideae in a Stepwise Manner.</title>
        <authorList>
            <person name="Henning P.M."/>
            <person name="Roalson E.H."/>
            <person name="Mir W."/>
            <person name="McCubbin A.G."/>
            <person name="Shore J.S."/>
        </authorList>
    </citation>
    <scope>NUCLEOTIDE SEQUENCE</scope>
    <source>
        <strain evidence="3">F60SS</strain>
    </source>
</reference>
<proteinExistence type="predicted"/>
<dbReference type="Proteomes" id="UP001141552">
    <property type="component" value="Unassembled WGS sequence"/>
</dbReference>
<dbReference type="PROSITE" id="PS00028">
    <property type="entry name" value="ZINC_FINGER_C2H2_1"/>
    <property type="match status" value="1"/>
</dbReference>
<dbReference type="OrthoDB" id="1876367at2759"/>
<evidence type="ECO:0000256" key="1">
    <source>
        <dbReference type="SAM" id="MobiDB-lite"/>
    </source>
</evidence>
<reference evidence="3" key="1">
    <citation type="submission" date="2022-02" db="EMBL/GenBank/DDBJ databases">
        <authorList>
            <person name="Henning P.M."/>
            <person name="McCubbin A.G."/>
            <person name="Shore J.S."/>
        </authorList>
    </citation>
    <scope>NUCLEOTIDE SEQUENCE</scope>
    <source>
        <strain evidence="3">F60SS</strain>
        <tissue evidence="3">Leaves</tissue>
    </source>
</reference>
<feature type="domain" description="C2H2-type" evidence="2">
    <location>
        <begin position="52"/>
        <end position="74"/>
    </location>
</feature>
<sequence length="514" mass="57477">MAGKWDLGMPKNGATSLKEQLLRTTLHRVRSQGHPYVELREDGSGKRLIFFCTLCLAPCFSDSVLLDHLKGNLHTERLATARATLLKDNPWPFSDGIHLFGTLSESEKQGQIMNGGKSKWLASEKDCDSLAVVKYDGNSKNGGDKKVGCVKNDRPRELVIPGVHVDDELIADLGVSYIGSGLIAARYREKCEGANEIIRIWCEWLGEKSPAIEGSTKGWDHSFGIITFPYQCDLGRKGLFDDVKLLLSSPQTESENDEGNSRKRQKAFSDPGDLSHSSSPRNDSSGEESSSASNGASSRLLLDRFDDQLLHTRFISSKVIRREVRKQQRIAAEKMCDICQQKMLPGKDVATLVNMKTGKLACSSRNLKGNFHVFHTSCLVHWVLLCELEMSKNESSCPKVRRRCGRKNGTKYNTRGKNGKLMVLLNRITSVFCPECQGTGRNIEGNELEDPTILLSEMFKLKIKVSDGHRAWMKSPEMLENCSIGFHLPSQSEEAVEEKEKVLPLKLLHFYRAE</sequence>
<comment type="caution">
    <text evidence="3">The sequence shown here is derived from an EMBL/GenBank/DDBJ whole genome shotgun (WGS) entry which is preliminary data.</text>
</comment>
<dbReference type="InterPro" id="IPR013083">
    <property type="entry name" value="Znf_RING/FYVE/PHD"/>
</dbReference>
<dbReference type="AlphaFoldDB" id="A0A9Q0FI90"/>
<evidence type="ECO:0000313" key="3">
    <source>
        <dbReference type="EMBL" id="KAJ4830871.1"/>
    </source>
</evidence>
<evidence type="ECO:0000313" key="4">
    <source>
        <dbReference type="Proteomes" id="UP001141552"/>
    </source>
</evidence>